<dbReference type="WBParaSite" id="PEQ_0001360001-mRNA-1">
    <property type="protein sequence ID" value="PEQ_0001360001-mRNA-1"/>
    <property type="gene ID" value="PEQ_0001360001"/>
</dbReference>
<accession>A0A914S482</accession>
<dbReference type="AlphaFoldDB" id="A0A914S482"/>
<dbReference type="Proteomes" id="UP000887564">
    <property type="component" value="Unplaced"/>
</dbReference>
<keyword evidence="1" id="KW-1185">Reference proteome</keyword>
<proteinExistence type="predicted"/>
<sequence length="49" mass="5355">MQLNSTPSSGFIEGLTAEEKSKLAAIVRELEVDLKMLPSLSHHVLEYAA</sequence>
<protein>
    <submittedName>
        <fullName evidence="2">Uncharacterized protein</fullName>
    </submittedName>
</protein>
<reference evidence="2" key="1">
    <citation type="submission" date="2022-11" db="UniProtKB">
        <authorList>
            <consortium name="WormBaseParasite"/>
        </authorList>
    </citation>
    <scope>IDENTIFICATION</scope>
</reference>
<name>A0A914S482_PAREQ</name>
<organism evidence="1 2">
    <name type="scientific">Parascaris equorum</name>
    <name type="common">Equine roundworm</name>
    <dbReference type="NCBI Taxonomy" id="6256"/>
    <lineage>
        <taxon>Eukaryota</taxon>
        <taxon>Metazoa</taxon>
        <taxon>Ecdysozoa</taxon>
        <taxon>Nematoda</taxon>
        <taxon>Chromadorea</taxon>
        <taxon>Rhabditida</taxon>
        <taxon>Spirurina</taxon>
        <taxon>Ascaridomorpha</taxon>
        <taxon>Ascaridoidea</taxon>
        <taxon>Ascarididae</taxon>
        <taxon>Parascaris</taxon>
    </lineage>
</organism>
<evidence type="ECO:0000313" key="1">
    <source>
        <dbReference type="Proteomes" id="UP000887564"/>
    </source>
</evidence>
<evidence type="ECO:0000313" key="2">
    <source>
        <dbReference type="WBParaSite" id="PEQ_0001360001-mRNA-1"/>
    </source>
</evidence>